<evidence type="ECO:0000313" key="2">
    <source>
        <dbReference type="EMBL" id="GIX64730.1"/>
    </source>
</evidence>
<name>A0AAV4LYK5_BABCB</name>
<sequence length="348" mass="37924">MTQRHRGVREKHEALHVAPGVPRQPVVHGHGVEGPAVDLVVDVAEHLDQEKGQTHEGLQAVLFPPRLVLLHSHVPRRRGQRKTLTDLEGLHQVPQDGVDVGRAPDLLAAERAKLAGKTEVTNAVTAEGVPAGYRHREVEVLEANGANEVLQDRVRQGLIHNYLTLHVAAVARQVNRPVAQPSELQAVHGLNLAVHIDADAQQVGHGLVSTPSRAKHRVKNRRVDQRVHVRRNGNLAQVAVVIRAGVRVEQVNPSAKVVVHIQVVYAGGVVRVGVRHRLLPVARVGAAHGHLRKAVRRGVAEVVVERVDGPRVRDAPAAVPGGPLRRTRRPVRADRTLLNAHRSASFND</sequence>
<dbReference type="Proteomes" id="UP001497744">
    <property type="component" value="Unassembled WGS sequence"/>
</dbReference>
<dbReference type="AlphaFoldDB" id="A0AAV4LYK5"/>
<comment type="caution">
    <text evidence="2">The sequence shown here is derived from an EMBL/GenBank/DDBJ whole genome shotgun (WGS) entry which is preliminary data.</text>
</comment>
<reference evidence="2 3" key="1">
    <citation type="submission" date="2021-06" db="EMBL/GenBank/DDBJ databases">
        <title>Genome sequence of Babesia caballi.</title>
        <authorList>
            <person name="Yamagishi J."/>
            <person name="Kidaka T."/>
            <person name="Ochi A."/>
        </authorList>
    </citation>
    <scope>NUCLEOTIDE SEQUENCE [LARGE SCALE GENOMIC DNA]</scope>
    <source>
        <strain evidence="2">USDA-D6B2</strain>
    </source>
</reference>
<accession>A0AAV4LYK5</accession>
<dbReference type="EMBL" id="BPLF01000003">
    <property type="protein sequence ID" value="GIX64730.1"/>
    <property type="molecule type" value="Genomic_DNA"/>
</dbReference>
<keyword evidence="3" id="KW-1185">Reference proteome</keyword>
<dbReference type="RefSeq" id="XP_067716799.1">
    <property type="nucleotide sequence ID" value="XM_067860698.1"/>
</dbReference>
<evidence type="ECO:0000256" key="1">
    <source>
        <dbReference type="SAM" id="MobiDB-lite"/>
    </source>
</evidence>
<proteinExistence type="predicted"/>
<protein>
    <submittedName>
        <fullName evidence="2">Tetratricopeptide repeat protein</fullName>
    </submittedName>
</protein>
<dbReference type="GeneID" id="94196211"/>
<gene>
    <name evidence="2" type="ORF">BcabD6B2_41650</name>
</gene>
<feature type="region of interest" description="Disordered" evidence="1">
    <location>
        <begin position="319"/>
        <end position="348"/>
    </location>
</feature>
<organism evidence="2 3">
    <name type="scientific">Babesia caballi</name>
    <dbReference type="NCBI Taxonomy" id="5871"/>
    <lineage>
        <taxon>Eukaryota</taxon>
        <taxon>Sar</taxon>
        <taxon>Alveolata</taxon>
        <taxon>Apicomplexa</taxon>
        <taxon>Aconoidasida</taxon>
        <taxon>Piroplasmida</taxon>
        <taxon>Babesiidae</taxon>
        <taxon>Babesia</taxon>
    </lineage>
</organism>
<evidence type="ECO:0000313" key="3">
    <source>
        <dbReference type="Proteomes" id="UP001497744"/>
    </source>
</evidence>